<dbReference type="STRING" id="106370.Francci3_4468"/>
<protein>
    <submittedName>
        <fullName evidence="2">Uncharacterized protein</fullName>
    </submittedName>
</protein>
<evidence type="ECO:0000313" key="2">
    <source>
        <dbReference type="EMBL" id="ABD13814.1"/>
    </source>
</evidence>
<dbReference type="EMBL" id="CP000249">
    <property type="protein sequence ID" value="ABD13814.1"/>
    <property type="molecule type" value="Genomic_DNA"/>
</dbReference>
<feature type="region of interest" description="Disordered" evidence="1">
    <location>
        <begin position="42"/>
        <end position="71"/>
    </location>
</feature>
<feature type="region of interest" description="Disordered" evidence="1">
    <location>
        <begin position="87"/>
        <end position="111"/>
    </location>
</feature>
<dbReference type="KEGG" id="fra:Francci3_4468"/>
<dbReference type="Proteomes" id="UP000001937">
    <property type="component" value="Chromosome"/>
</dbReference>
<reference evidence="2 3" key="1">
    <citation type="journal article" date="2007" name="Genome Res.">
        <title>Genome characteristics of facultatively symbiotic Frankia sp. strains reflect host range and host plant biogeography.</title>
        <authorList>
            <person name="Normand P."/>
            <person name="Lapierre P."/>
            <person name="Tisa L.S."/>
            <person name="Gogarten J.P."/>
            <person name="Alloisio N."/>
            <person name="Bagnarol E."/>
            <person name="Bassi C.A."/>
            <person name="Berry A.M."/>
            <person name="Bickhart D.M."/>
            <person name="Choisne N."/>
            <person name="Couloux A."/>
            <person name="Cournoyer B."/>
            <person name="Cruveiller S."/>
            <person name="Daubin V."/>
            <person name="Demange N."/>
            <person name="Francino M.P."/>
            <person name="Goltsman E."/>
            <person name="Huang Y."/>
            <person name="Kopp O.R."/>
            <person name="Labarre L."/>
            <person name="Lapidus A."/>
            <person name="Lavire C."/>
            <person name="Marechal J."/>
            <person name="Martinez M."/>
            <person name="Mastronunzio J.E."/>
            <person name="Mullin B.C."/>
            <person name="Niemann J."/>
            <person name="Pujic P."/>
            <person name="Rawnsley T."/>
            <person name="Rouy Z."/>
            <person name="Schenowitz C."/>
            <person name="Sellstedt A."/>
            <person name="Tavares F."/>
            <person name="Tomkins J.P."/>
            <person name="Vallenet D."/>
            <person name="Valverde C."/>
            <person name="Wall L.G."/>
            <person name="Wang Y."/>
            <person name="Medigue C."/>
            <person name="Benson D.R."/>
        </authorList>
    </citation>
    <scope>NUCLEOTIDE SEQUENCE [LARGE SCALE GENOMIC DNA]</scope>
    <source>
        <strain evidence="3">DSM 45818 / CECT 9043 / CcI3</strain>
    </source>
</reference>
<proteinExistence type="predicted"/>
<accession>Q2J4H8</accession>
<dbReference type="HOGENOM" id="CLU_2154668_0_0_11"/>
<evidence type="ECO:0000313" key="3">
    <source>
        <dbReference type="Proteomes" id="UP000001937"/>
    </source>
</evidence>
<keyword evidence="3" id="KW-1185">Reference proteome</keyword>
<evidence type="ECO:0000256" key="1">
    <source>
        <dbReference type="SAM" id="MobiDB-lite"/>
    </source>
</evidence>
<name>Q2J4H8_FRACC</name>
<dbReference type="AlphaFoldDB" id="Q2J4H8"/>
<sequence>MAFTTSTDAAPTTFALVAPRFPLVPRDRPSCPALDARIYRGGSPAAPPAAPPGWQVPGHHRRRRDAAATRAPAPGYYTRWVPITDVSPAASHRVGRDKSQAGTPRRWRGRL</sequence>
<organism evidence="2 3">
    <name type="scientific">Frankia casuarinae (strain DSM 45818 / CECT 9043 / HFP020203 / CcI3)</name>
    <dbReference type="NCBI Taxonomy" id="106370"/>
    <lineage>
        <taxon>Bacteria</taxon>
        <taxon>Bacillati</taxon>
        <taxon>Actinomycetota</taxon>
        <taxon>Actinomycetes</taxon>
        <taxon>Frankiales</taxon>
        <taxon>Frankiaceae</taxon>
        <taxon>Frankia</taxon>
    </lineage>
</organism>
<gene>
    <name evidence="2" type="ordered locus">Francci3_4468</name>
</gene>